<dbReference type="OrthoDB" id="441403at2759"/>
<accession>A0A813HIX0</accession>
<dbReference type="InterPro" id="IPR037151">
    <property type="entry name" value="AlkB-like_sf"/>
</dbReference>
<gene>
    <name evidence="1" type="ORF">PGLA1383_LOCUS52764</name>
</gene>
<reference evidence="1" key="1">
    <citation type="submission" date="2021-02" db="EMBL/GenBank/DDBJ databases">
        <authorList>
            <person name="Dougan E. K."/>
            <person name="Rhodes N."/>
            <person name="Thang M."/>
            <person name="Chan C."/>
        </authorList>
    </citation>
    <scope>NUCLEOTIDE SEQUENCE</scope>
</reference>
<evidence type="ECO:0000313" key="1">
    <source>
        <dbReference type="EMBL" id="CAE8637398.1"/>
    </source>
</evidence>
<sequence length="448" mass="48291">MGPSFGARVEVSVQGGEAQTPGLPEFCATGVSASAVYLAREPGHPGNQTDGQLLIQGFDPVPFAVAHTKLGATFVGALGRWRYTNLGAESWDWRSNGDKPTCGRAADLELSGALLQVRLRDATPAELKRCLQMQALRDAQAGDNYDTLHAQLAKARLAGVDREALERAEERLKDMRKQGLHVHEGCSKDDLRALMTWSRVSRRTGAEESEVCCSANADCPCNERENPGEVLSIVPGAVEAILGSGADHELYHALLEAALTCEEGSVWPAGGKLIFSAFDRKQSVIALVRMLETSGSKRCSKMLLDLVKHAEQEYGGFVTAAQVNFHMHGGSFHDQHRDIYSAKQRAGPNCTCSFRECVGTVCYSLGSSRTCVLETMVDESSSVKACGPTCQGRTERRWLHSGDAMYFNIPWNQNHTHGIPMMPGGQDSAGPRISVAFLLGAGLGTAVV</sequence>
<comment type="caution">
    <text evidence="1">The sequence shown here is derived from an EMBL/GenBank/DDBJ whole genome shotgun (WGS) entry which is preliminary data.</text>
</comment>
<proteinExistence type="predicted"/>
<keyword evidence="2" id="KW-1185">Reference proteome</keyword>
<dbReference type="Proteomes" id="UP000654075">
    <property type="component" value="Unassembled WGS sequence"/>
</dbReference>
<dbReference type="AlphaFoldDB" id="A0A813HIX0"/>
<dbReference type="EMBL" id="CAJNNV010031693">
    <property type="protein sequence ID" value="CAE8637398.1"/>
    <property type="molecule type" value="Genomic_DNA"/>
</dbReference>
<name>A0A813HIX0_POLGL</name>
<evidence type="ECO:0000313" key="2">
    <source>
        <dbReference type="Proteomes" id="UP000654075"/>
    </source>
</evidence>
<dbReference type="Gene3D" id="2.60.120.590">
    <property type="entry name" value="Alpha-ketoglutarate-dependent dioxygenase AlkB-like"/>
    <property type="match status" value="1"/>
</dbReference>
<organism evidence="1 2">
    <name type="scientific">Polarella glacialis</name>
    <name type="common">Dinoflagellate</name>
    <dbReference type="NCBI Taxonomy" id="89957"/>
    <lineage>
        <taxon>Eukaryota</taxon>
        <taxon>Sar</taxon>
        <taxon>Alveolata</taxon>
        <taxon>Dinophyceae</taxon>
        <taxon>Suessiales</taxon>
        <taxon>Suessiaceae</taxon>
        <taxon>Polarella</taxon>
    </lineage>
</organism>
<protein>
    <submittedName>
        <fullName evidence="1">Uncharacterized protein</fullName>
    </submittedName>
</protein>